<reference evidence="5" key="1">
    <citation type="journal article" date="2019" name="Int. J. Syst. Evol. Microbiol.">
        <title>The Global Catalogue of Microorganisms (GCM) 10K type strain sequencing project: providing services to taxonomists for standard genome sequencing and annotation.</title>
        <authorList>
            <consortium name="The Broad Institute Genomics Platform"/>
            <consortium name="The Broad Institute Genome Sequencing Center for Infectious Disease"/>
            <person name="Wu L."/>
            <person name="Ma J."/>
        </authorList>
    </citation>
    <scope>NUCLEOTIDE SEQUENCE [LARGE SCALE GENOMIC DNA]</scope>
    <source>
        <strain evidence="5">JCM 14718</strain>
    </source>
</reference>
<dbReference type="PANTHER" id="PTHR48106">
    <property type="entry name" value="QUINONE OXIDOREDUCTASE PIG3-RELATED"/>
    <property type="match status" value="1"/>
</dbReference>
<keyword evidence="5" id="KW-1185">Reference proteome</keyword>
<dbReference type="InterPro" id="IPR011032">
    <property type="entry name" value="GroES-like_sf"/>
</dbReference>
<keyword evidence="1" id="KW-0521">NADP</keyword>
<proteinExistence type="predicted"/>
<dbReference type="InterPro" id="IPR020843">
    <property type="entry name" value="ER"/>
</dbReference>
<evidence type="ECO:0000313" key="4">
    <source>
        <dbReference type="EMBL" id="GAA1713197.1"/>
    </source>
</evidence>
<dbReference type="InterPro" id="IPR013154">
    <property type="entry name" value="ADH-like_N"/>
</dbReference>
<dbReference type="PANTHER" id="PTHR48106:SF13">
    <property type="entry name" value="QUINONE OXIDOREDUCTASE-RELATED"/>
    <property type="match status" value="1"/>
</dbReference>
<dbReference type="InterPro" id="IPR047618">
    <property type="entry name" value="QOR-like"/>
</dbReference>
<dbReference type="Gene3D" id="3.90.180.10">
    <property type="entry name" value="Medium-chain alcohol dehydrogenases, catalytic domain"/>
    <property type="match status" value="1"/>
</dbReference>
<evidence type="ECO:0000259" key="3">
    <source>
        <dbReference type="SMART" id="SM00829"/>
    </source>
</evidence>
<comment type="caution">
    <text evidence="4">The sequence shown here is derived from an EMBL/GenBank/DDBJ whole genome shotgun (WGS) entry which is preliminary data.</text>
</comment>
<organism evidence="4 5">
    <name type="scientific">Fodinicola feengrottensis</name>
    <dbReference type="NCBI Taxonomy" id="435914"/>
    <lineage>
        <taxon>Bacteria</taxon>
        <taxon>Bacillati</taxon>
        <taxon>Actinomycetota</taxon>
        <taxon>Actinomycetes</taxon>
        <taxon>Mycobacteriales</taxon>
        <taxon>Fodinicola</taxon>
    </lineage>
</organism>
<evidence type="ECO:0000313" key="5">
    <source>
        <dbReference type="Proteomes" id="UP001500618"/>
    </source>
</evidence>
<dbReference type="SUPFAM" id="SSF50129">
    <property type="entry name" value="GroES-like"/>
    <property type="match status" value="1"/>
</dbReference>
<evidence type="ECO:0000256" key="1">
    <source>
        <dbReference type="ARBA" id="ARBA00022857"/>
    </source>
</evidence>
<dbReference type="Pfam" id="PF08240">
    <property type="entry name" value="ADH_N"/>
    <property type="match status" value="1"/>
</dbReference>
<dbReference type="SUPFAM" id="SSF51735">
    <property type="entry name" value="NAD(P)-binding Rossmann-fold domains"/>
    <property type="match status" value="1"/>
</dbReference>
<dbReference type="InterPro" id="IPR036291">
    <property type="entry name" value="NAD(P)-bd_dom_sf"/>
</dbReference>
<dbReference type="Proteomes" id="UP001500618">
    <property type="component" value="Unassembled WGS sequence"/>
</dbReference>
<protein>
    <submittedName>
        <fullName evidence="4">Quinone oxidoreductase</fullName>
    </submittedName>
</protein>
<dbReference type="Gene3D" id="3.40.50.720">
    <property type="entry name" value="NAD(P)-binding Rossmann-like Domain"/>
    <property type="match status" value="1"/>
</dbReference>
<dbReference type="EMBL" id="BAAANY010000038">
    <property type="protein sequence ID" value="GAA1713197.1"/>
    <property type="molecule type" value="Genomic_DNA"/>
</dbReference>
<feature type="domain" description="Enoyl reductase (ER)" evidence="3">
    <location>
        <begin position="10"/>
        <end position="318"/>
    </location>
</feature>
<sequence length="320" mass="33366">MRAVRVPEHGGADVLTVVDLDPPTIGPDQLLVRTAAAGVNYIDTYQRDGIYPIPTPFTLGLEGAGEVLQVGAEVSGFAVGDTVAWKQAAGSYAEQVAVPAAEAVPVPAGVSAENAAAVMLQGLTAHYLATSTYPIQQGDWAVVHAGAGGVGLLLTEIIKKRGGHVLATTSTPEKAELARGAGADEVATYEDFAAKAKELTEGKGVAAVYDGVGKTTFDESLSALAIRGYMVLYGGASGQVPPLDPQRLNSGGGLFLTRPSLPHYTRDRAELLSRTNELMSWIADGSLTIRIGHRYDLADAGQAHKDLQGRHTTGKLLLTV</sequence>
<accession>A0ABP4UWS6</accession>
<evidence type="ECO:0000256" key="2">
    <source>
        <dbReference type="ARBA" id="ARBA00023002"/>
    </source>
</evidence>
<gene>
    <name evidence="4" type="ORF">GCM10009765_72860</name>
</gene>
<dbReference type="InterPro" id="IPR013149">
    <property type="entry name" value="ADH-like_C"/>
</dbReference>
<dbReference type="SMART" id="SM00829">
    <property type="entry name" value="PKS_ER"/>
    <property type="match status" value="1"/>
</dbReference>
<keyword evidence="2" id="KW-0560">Oxidoreductase</keyword>
<name>A0ABP4UWS6_9ACTN</name>
<dbReference type="CDD" id="cd05286">
    <property type="entry name" value="QOR2"/>
    <property type="match status" value="1"/>
</dbReference>
<dbReference type="Pfam" id="PF00107">
    <property type="entry name" value="ADH_zinc_N"/>
    <property type="match status" value="1"/>
</dbReference>
<dbReference type="RefSeq" id="WP_344314670.1">
    <property type="nucleotide sequence ID" value="NZ_BAAANY010000038.1"/>
</dbReference>